<comment type="function">
    <text evidence="7">May play a role in sperm development or sperm function. However, does not appear to have an essential role in spermatogenesis or male fertility.</text>
</comment>
<keyword evidence="4 10" id="KW-1133">Transmembrane helix</keyword>
<keyword evidence="13" id="KW-1185">Reference proteome</keyword>
<dbReference type="SUPFAM" id="SSF82866">
    <property type="entry name" value="Multidrug efflux transporter AcrB transmembrane domain"/>
    <property type="match status" value="2"/>
</dbReference>
<dbReference type="InterPro" id="IPR000731">
    <property type="entry name" value="SSD"/>
</dbReference>
<protein>
    <recommendedName>
        <fullName evidence="9">Patched domain-containing protein 3</fullName>
    </recommendedName>
</protein>
<dbReference type="PROSITE" id="PS50156">
    <property type="entry name" value="SSD"/>
    <property type="match status" value="1"/>
</dbReference>
<dbReference type="AlphaFoldDB" id="A0AA47M9V7"/>
<proteinExistence type="inferred from homology"/>
<dbReference type="Pfam" id="PF02460">
    <property type="entry name" value="Patched"/>
    <property type="match status" value="1"/>
</dbReference>
<keyword evidence="2" id="KW-1003">Cell membrane</keyword>
<dbReference type="Gene3D" id="1.20.1640.10">
    <property type="entry name" value="Multidrug efflux transporter AcrB transmembrane domain"/>
    <property type="match status" value="2"/>
</dbReference>
<feature type="transmembrane region" description="Helical" evidence="10">
    <location>
        <begin position="29"/>
        <end position="49"/>
    </location>
</feature>
<dbReference type="InterPro" id="IPR003392">
    <property type="entry name" value="PTHD_SSD"/>
</dbReference>
<evidence type="ECO:0000256" key="9">
    <source>
        <dbReference type="ARBA" id="ARBA00074262"/>
    </source>
</evidence>
<feature type="transmembrane region" description="Helical" evidence="10">
    <location>
        <begin position="810"/>
        <end position="833"/>
    </location>
</feature>
<feature type="transmembrane region" description="Helical" evidence="10">
    <location>
        <begin position="172"/>
        <end position="191"/>
    </location>
</feature>
<evidence type="ECO:0000256" key="4">
    <source>
        <dbReference type="ARBA" id="ARBA00022989"/>
    </source>
</evidence>
<dbReference type="PANTHER" id="PTHR10796:SF60">
    <property type="entry name" value="PATCHED DOMAIN-CONTAINING PROTEIN 3"/>
    <property type="match status" value="1"/>
</dbReference>
<keyword evidence="6" id="KW-0325">Glycoprotein</keyword>
<feature type="transmembrane region" description="Helical" evidence="10">
    <location>
        <begin position="290"/>
        <end position="314"/>
    </location>
</feature>
<feature type="transmembrane region" description="Helical" evidence="10">
    <location>
        <begin position="395"/>
        <end position="418"/>
    </location>
</feature>
<dbReference type="InterPro" id="IPR051697">
    <property type="entry name" value="Patched_domain-protein"/>
</dbReference>
<feature type="transmembrane region" description="Helical" evidence="10">
    <location>
        <begin position="781"/>
        <end position="804"/>
    </location>
</feature>
<dbReference type="EMBL" id="JAOPHQ010005209">
    <property type="protein sequence ID" value="KAK0136172.1"/>
    <property type="molecule type" value="Genomic_DNA"/>
</dbReference>
<evidence type="ECO:0000313" key="13">
    <source>
        <dbReference type="Proteomes" id="UP001174136"/>
    </source>
</evidence>
<feature type="transmembrane region" description="Helical" evidence="10">
    <location>
        <begin position="735"/>
        <end position="760"/>
    </location>
</feature>
<comment type="subcellular location">
    <subcellularLocation>
        <location evidence="8">Cell projection</location>
        <location evidence="8">Cilium</location>
        <location evidence="8">Flagellum membrane</location>
        <topology evidence="8">Multi-pass membrane protein</topology>
    </subcellularLocation>
</comment>
<evidence type="ECO:0000256" key="2">
    <source>
        <dbReference type="ARBA" id="ARBA00022475"/>
    </source>
</evidence>
<evidence type="ECO:0000256" key="1">
    <source>
        <dbReference type="ARBA" id="ARBA00005585"/>
    </source>
</evidence>
<evidence type="ECO:0000256" key="5">
    <source>
        <dbReference type="ARBA" id="ARBA00023136"/>
    </source>
</evidence>
<organism evidence="12 13">
    <name type="scientific">Merluccius polli</name>
    <name type="common">Benguela hake</name>
    <name type="synonym">Merluccius cadenati</name>
    <dbReference type="NCBI Taxonomy" id="89951"/>
    <lineage>
        <taxon>Eukaryota</taxon>
        <taxon>Metazoa</taxon>
        <taxon>Chordata</taxon>
        <taxon>Craniata</taxon>
        <taxon>Vertebrata</taxon>
        <taxon>Euteleostomi</taxon>
        <taxon>Actinopterygii</taxon>
        <taxon>Neopterygii</taxon>
        <taxon>Teleostei</taxon>
        <taxon>Neoteleostei</taxon>
        <taxon>Acanthomorphata</taxon>
        <taxon>Zeiogadaria</taxon>
        <taxon>Gadariae</taxon>
        <taxon>Gadiformes</taxon>
        <taxon>Gadoidei</taxon>
        <taxon>Merlucciidae</taxon>
        <taxon>Merluccius</taxon>
    </lineage>
</organism>
<feature type="transmembrane region" description="Helical" evidence="10">
    <location>
        <begin position="679"/>
        <end position="702"/>
    </location>
</feature>
<comment type="caution">
    <text evidence="12">The sequence shown here is derived from an EMBL/GenBank/DDBJ whole genome shotgun (WGS) entry which is preliminary data.</text>
</comment>
<keyword evidence="5 10" id="KW-0472">Membrane</keyword>
<dbReference type="PANTHER" id="PTHR10796">
    <property type="entry name" value="PATCHED-RELATED"/>
    <property type="match status" value="1"/>
</dbReference>
<evidence type="ECO:0000256" key="6">
    <source>
        <dbReference type="ARBA" id="ARBA00023180"/>
    </source>
</evidence>
<accession>A0AA47M9V7</accession>
<feature type="transmembrane region" description="Helical" evidence="10">
    <location>
        <begin position="709"/>
        <end position="729"/>
    </location>
</feature>
<sequence length="938" mass="105431">MPVLRADCVEKLFSRGFQRLGCLVGRYPWWFFIAPLFFSTVLGSGFYLLKDREANDIEDQFTPMNGPAKLERRFVRENFPLDDSDFSNQRLDTDGVYASFIAVSRTSNILTNAALKEILSLDQKVRQINISVGRDEHLTFHHLCARKYNKCIPNEIIDIVNYLGSKIEDTELTFPFFISGLSHTFLGYSVGGVTLESTVLRSAKAIRLFYFLQEGNRSATDLWLNEFLRVFPSNTSLNFVKVTHFTSLSGQVEFEANTNDVIPLFSITYVIAILFSILSCMRFDCVRNKAWVAGVGVLSAGLAVLSSFGLMLFIGVPFVMTVANSPFLILGIGVDDMFILIACWQHTDVHGSAEDRLAETYREAAVSITITTLTDVLAFYIGLMTPFRSVRAFCLYSSTAILFCYIYSITFLGAFLVLNGRRENSNKHWLTCKVVPRVCPVGHSKWYHRCCVGGAYDRHSGTEEVQPMSRFFKEYYGPFLTKPSTKVCVILLYAVYLGVSGYGCFQIKEGIDIRHLTKDTSYVVRYYDNEKLYFTEYGPNVMVVVRGDFPYWDPKNVSDLESCIEEFKNLSFVEKDMFTSWLKSYKYYGHHAKLNLSSESVFKSHLGSFLRFHTDFKQDINFTNNSIHASRFFVQTVNISTALDEMNMLDRLRDTASRCPVPLLVFHPVFIYYDQYAVIVPSTVLNIGVTTAVMLVISLLLIPNPLCSLWVTFSIGSVIVGVTGFMALWGVKLDMVSMIILVVCVGFTVDFSAHISYAFVSSQKASADDKAVDALFRLGCPIVQGAMSTVLGVVVLSASGNYIFRTFFKIMTLVIVFGLLHGIAFIPVFLTFFDIFGGNSGEADSVEKTETGDQTLVNGQSTLNVVDRAIQQEKQIYENHTFLPDFPQILPTTTTLSIRYSTGKPHLSQNGQMCGPSTVPVVRNQMDSETSDVSVHER</sequence>
<dbReference type="Proteomes" id="UP001174136">
    <property type="component" value="Unassembled WGS sequence"/>
</dbReference>
<gene>
    <name evidence="12" type="primary">Ptchd3_1</name>
    <name evidence="12" type="ORF">N1851_027937</name>
</gene>
<reference evidence="12" key="1">
    <citation type="journal article" date="2023" name="Front. Mar. Sci.">
        <title>A new Merluccius polli reference genome to investigate the effects of global change in West African waters.</title>
        <authorList>
            <person name="Mateo J.L."/>
            <person name="Blanco-Fernandez C."/>
            <person name="Garcia-Vazquez E."/>
            <person name="Machado-Schiaffino G."/>
        </authorList>
    </citation>
    <scope>NUCLEOTIDE SEQUENCE</scope>
    <source>
        <strain evidence="12">C29</strain>
        <tissue evidence="12">Fin</tissue>
    </source>
</reference>
<evidence type="ECO:0000256" key="7">
    <source>
        <dbReference type="ARBA" id="ARBA00057027"/>
    </source>
</evidence>
<dbReference type="GO" id="GO:0097225">
    <property type="term" value="C:sperm midpiece"/>
    <property type="evidence" value="ECO:0007669"/>
    <property type="project" value="UniProtKB-ARBA"/>
</dbReference>
<comment type="similarity">
    <text evidence="1">Belongs to the patched family.</text>
</comment>
<evidence type="ECO:0000256" key="8">
    <source>
        <dbReference type="ARBA" id="ARBA00060429"/>
    </source>
</evidence>
<keyword evidence="3 10" id="KW-0812">Transmembrane</keyword>
<feature type="transmembrane region" description="Helical" evidence="10">
    <location>
        <begin position="364"/>
        <end position="383"/>
    </location>
</feature>
<feature type="transmembrane region" description="Helical" evidence="10">
    <location>
        <begin position="326"/>
        <end position="344"/>
    </location>
</feature>
<feature type="domain" description="SSD" evidence="11">
    <location>
        <begin position="261"/>
        <end position="418"/>
    </location>
</feature>
<dbReference type="GO" id="GO:0016020">
    <property type="term" value="C:membrane"/>
    <property type="evidence" value="ECO:0007669"/>
    <property type="project" value="InterPro"/>
</dbReference>
<feature type="transmembrane region" description="Helical" evidence="10">
    <location>
        <begin position="261"/>
        <end position="278"/>
    </location>
</feature>
<name>A0AA47M9V7_MERPO</name>
<evidence type="ECO:0000256" key="10">
    <source>
        <dbReference type="SAM" id="Phobius"/>
    </source>
</evidence>
<dbReference type="FunFam" id="1.20.1640.10:FF:000013">
    <property type="entry name" value="PaTched Related family"/>
    <property type="match status" value="1"/>
</dbReference>
<evidence type="ECO:0000256" key="3">
    <source>
        <dbReference type="ARBA" id="ARBA00022692"/>
    </source>
</evidence>
<evidence type="ECO:0000313" key="12">
    <source>
        <dbReference type="EMBL" id="KAK0136172.1"/>
    </source>
</evidence>
<evidence type="ECO:0000259" key="11">
    <source>
        <dbReference type="PROSITE" id="PS50156"/>
    </source>
</evidence>